<comment type="caution">
    <text evidence="2">The sequence shown here is derived from an EMBL/GenBank/DDBJ whole genome shotgun (WGS) entry which is preliminary data.</text>
</comment>
<name>A0A8X7SJH0_BRACI</name>
<evidence type="ECO:0000313" key="3">
    <source>
        <dbReference type="Proteomes" id="UP000886595"/>
    </source>
</evidence>
<feature type="region of interest" description="Disordered" evidence="1">
    <location>
        <begin position="181"/>
        <end position="218"/>
    </location>
</feature>
<protein>
    <submittedName>
        <fullName evidence="2">Uncharacterized protein</fullName>
    </submittedName>
</protein>
<evidence type="ECO:0000256" key="1">
    <source>
        <dbReference type="SAM" id="MobiDB-lite"/>
    </source>
</evidence>
<organism evidence="2 3">
    <name type="scientific">Brassica carinata</name>
    <name type="common">Ethiopian mustard</name>
    <name type="synonym">Abyssinian cabbage</name>
    <dbReference type="NCBI Taxonomy" id="52824"/>
    <lineage>
        <taxon>Eukaryota</taxon>
        <taxon>Viridiplantae</taxon>
        <taxon>Streptophyta</taxon>
        <taxon>Embryophyta</taxon>
        <taxon>Tracheophyta</taxon>
        <taxon>Spermatophyta</taxon>
        <taxon>Magnoliopsida</taxon>
        <taxon>eudicotyledons</taxon>
        <taxon>Gunneridae</taxon>
        <taxon>Pentapetalae</taxon>
        <taxon>rosids</taxon>
        <taxon>malvids</taxon>
        <taxon>Brassicales</taxon>
        <taxon>Brassicaceae</taxon>
        <taxon>Brassiceae</taxon>
        <taxon>Brassica</taxon>
    </lineage>
</organism>
<sequence>MRIYLPGKTLLWSLPPGFFPRLRRRDRRHRPSSPWMPAVSVSDLMEPHRCRNFLFGTWDLLKALPLFYSPASSSTLLLFVVAFNLSPSAAPFLLTSLSMSHRYPREDTLQPLELYTSPHTTAPSVFNSNRLGPCERSPIRTLSEDRIHVSLRLGPLLLESEEDSADTAALQLKEARASKAIGKRIATSSQSQKRTGRSPNQDAPPKRRRTTTKTKPSPCRKLMLDAITGGGGETKYWVHMQTSTSSILTNLVLKLTLMRSTRFAVEECKV</sequence>
<feature type="compositionally biased region" description="Polar residues" evidence="1">
    <location>
        <begin position="186"/>
        <end position="201"/>
    </location>
</feature>
<evidence type="ECO:0000313" key="2">
    <source>
        <dbReference type="EMBL" id="KAG2306550.1"/>
    </source>
</evidence>
<gene>
    <name evidence="2" type="ORF">Bca52824_026298</name>
</gene>
<proteinExistence type="predicted"/>
<reference evidence="2 3" key="1">
    <citation type="submission" date="2020-02" db="EMBL/GenBank/DDBJ databases">
        <authorList>
            <person name="Ma Q."/>
            <person name="Huang Y."/>
            <person name="Song X."/>
            <person name="Pei D."/>
        </authorList>
    </citation>
    <scope>NUCLEOTIDE SEQUENCE [LARGE SCALE GENOMIC DNA]</scope>
    <source>
        <strain evidence="2">Sxm20200214</strain>
        <tissue evidence="2">Leaf</tissue>
    </source>
</reference>
<dbReference type="AlphaFoldDB" id="A0A8X7SJH0"/>
<dbReference type="EMBL" id="JAAMPC010000006">
    <property type="protein sequence ID" value="KAG2306550.1"/>
    <property type="molecule type" value="Genomic_DNA"/>
</dbReference>
<keyword evidence="3" id="KW-1185">Reference proteome</keyword>
<accession>A0A8X7SJH0</accession>
<dbReference type="Proteomes" id="UP000886595">
    <property type="component" value="Unassembled WGS sequence"/>
</dbReference>